<dbReference type="AlphaFoldDB" id="A0A2T7UXU3"/>
<dbReference type="GO" id="GO:0050661">
    <property type="term" value="F:NADP binding"/>
    <property type="evidence" value="ECO:0007669"/>
    <property type="project" value="InterPro"/>
</dbReference>
<dbReference type="Pfam" id="PF03446">
    <property type="entry name" value="NAD_binding_2"/>
    <property type="match status" value="1"/>
</dbReference>
<dbReference type="Gene3D" id="1.10.1040.10">
    <property type="entry name" value="N-(1-d-carboxylethyl)-l-norvaline Dehydrogenase, domain 2"/>
    <property type="match status" value="1"/>
</dbReference>
<evidence type="ECO:0000256" key="1">
    <source>
        <dbReference type="ARBA" id="ARBA00023002"/>
    </source>
</evidence>
<evidence type="ECO:0000313" key="7">
    <source>
        <dbReference type="Proteomes" id="UP000244810"/>
    </source>
</evidence>
<keyword evidence="2" id="KW-0520">NAD</keyword>
<dbReference type="InterPro" id="IPR008927">
    <property type="entry name" value="6-PGluconate_DH-like_C_sf"/>
</dbReference>
<proteinExistence type="predicted"/>
<feature type="domain" description="3-hydroxyisobutyrate dehydrogenase-like NAD-binding" evidence="5">
    <location>
        <begin position="161"/>
        <end position="281"/>
    </location>
</feature>
<dbReference type="PANTHER" id="PTHR43060:SF15">
    <property type="entry name" value="3-HYDROXYISOBUTYRATE DEHYDROGENASE-LIKE 1, MITOCHONDRIAL-RELATED"/>
    <property type="match status" value="1"/>
</dbReference>
<dbReference type="GO" id="GO:0051287">
    <property type="term" value="F:NAD binding"/>
    <property type="evidence" value="ECO:0007669"/>
    <property type="project" value="InterPro"/>
</dbReference>
<evidence type="ECO:0000256" key="2">
    <source>
        <dbReference type="ARBA" id="ARBA00023027"/>
    </source>
</evidence>
<evidence type="ECO:0000259" key="5">
    <source>
        <dbReference type="Pfam" id="PF14833"/>
    </source>
</evidence>
<dbReference type="PIRSF" id="PIRSF000103">
    <property type="entry name" value="HIBADH"/>
    <property type="match status" value="1"/>
</dbReference>
<feature type="active site" evidence="3">
    <location>
        <position position="167"/>
    </location>
</feature>
<keyword evidence="1" id="KW-0560">Oxidoreductase</keyword>
<gene>
    <name evidence="6" type="ORF">DDE23_03450</name>
</gene>
<sequence>MRYAYIGLGNLGGHLAASLASAGFPLVVHDRDPGLRPRFDALGVDWADVAAEAAAEADAVITCLPSPAVSEAVLAQILPVMKPGADWIEMSTLGRAEMLRLAATAEAQGLGVLECPVTGGVHLAAQGEITVLAGGEAALVDRHRPALEAMGGRIFHMGPLGSAALIKVITNMLAFVHLVADGEALMLAKRGGLDLKTAWEAIAASSGSSFVHETEGQLILNGSYDIAFTMDLALKDLGFAMRFGREFGVPLDLASMTEQTFLKGRAAYGGAAQSTQIVKLLEDLLGTDLRAEGFPARLE</sequence>
<dbReference type="InterPro" id="IPR015815">
    <property type="entry name" value="HIBADH-related"/>
</dbReference>
<dbReference type="GO" id="GO:0016491">
    <property type="term" value="F:oxidoreductase activity"/>
    <property type="evidence" value="ECO:0007669"/>
    <property type="project" value="UniProtKB-KW"/>
</dbReference>
<organism evidence="6 7">
    <name type="scientific">Pararhodobacter aggregans</name>
    <dbReference type="NCBI Taxonomy" id="404875"/>
    <lineage>
        <taxon>Bacteria</taxon>
        <taxon>Pseudomonadati</taxon>
        <taxon>Pseudomonadota</taxon>
        <taxon>Alphaproteobacteria</taxon>
        <taxon>Rhodobacterales</taxon>
        <taxon>Paracoccaceae</taxon>
        <taxon>Pararhodobacter</taxon>
    </lineage>
</organism>
<evidence type="ECO:0000313" key="6">
    <source>
        <dbReference type="EMBL" id="PVE49464.1"/>
    </source>
</evidence>
<dbReference type="InterPro" id="IPR029154">
    <property type="entry name" value="HIBADH-like_NADP-bd"/>
</dbReference>
<dbReference type="InterPro" id="IPR013328">
    <property type="entry name" value="6PGD_dom2"/>
</dbReference>
<dbReference type="InterPro" id="IPR036291">
    <property type="entry name" value="NAD(P)-bd_dom_sf"/>
</dbReference>
<name>A0A2T7UXU3_9RHOB</name>
<dbReference type="PANTHER" id="PTHR43060">
    <property type="entry name" value="3-HYDROXYISOBUTYRATE DEHYDROGENASE-LIKE 1, MITOCHONDRIAL-RELATED"/>
    <property type="match status" value="1"/>
</dbReference>
<accession>A0A2T7UXU3</accession>
<dbReference type="Pfam" id="PF14833">
    <property type="entry name" value="NAD_binding_11"/>
    <property type="match status" value="1"/>
</dbReference>
<reference evidence="6 7" key="1">
    <citation type="journal article" date="2011" name="Syst. Appl. Microbiol.">
        <title>Defluviimonas denitrificans gen. nov., sp. nov., and Pararhodobacter aggregans gen. nov., sp. nov., non-phototrophic Rhodobacteraceae from the biofilter of a marine aquaculture.</title>
        <authorList>
            <person name="Foesel B.U."/>
            <person name="Drake H.L."/>
            <person name="Schramm A."/>
        </authorList>
    </citation>
    <scope>NUCLEOTIDE SEQUENCE [LARGE SCALE GENOMIC DNA]</scope>
    <source>
        <strain evidence="6 7">D1-19</strain>
    </source>
</reference>
<keyword evidence="7" id="KW-1185">Reference proteome</keyword>
<comment type="caution">
    <text evidence="6">The sequence shown here is derived from an EMBL/GenBank/DDBJ whole genome shotgun (WGS) entry which is preliminary data.</text>
</comment>
<dbReference type="OrthoDB" id="9812907at2"/>
<evidence type="ECO:0000259" key="4">
    <source>
        <dbReference type="Pfam" id="PF03446"/>
    </source>
</evidence>
<dbReference type="InterPro" id="IPR006115">
    <property type="entry name" value="6PGDH_NADP-bd"/>
</dbReference>
<evidence type="ECO:0000256" key="3">
    <source>
        <dbReference type="PIRSR" id="PIRSR000103-1"/>
    </source>
</evidence>
<feature type="domain" description="6-phosphogluconate dehydrogenase NADP-binding" evidence="4">
    <location>
        <begin position="3"/>
        <end position="158"/>
    </location>
</feature>
<protein>
    <submittedName>
        <fullName evidence="6">3-hydroxyisobutyrate dehydrogenase</fullName>
    </submittedName>
</protein>
<dbReference type="SUPFAM" id="SSF51735">
    <property type="entry name" value="NAD(P)-binding Rossmann-fold domains"/>
    <property type="match status" value="1"/>
</dbReference>
<dbReference type="RefSeq" id="WP_107749968.1">
    <property type="nucleotide sequence ID" value="NZ_QBKF01000001.1"/>
</dbReference>
<dbReference type="SUPFAM" id="SSF48179">
    <property type="entry name" value="6-phosphogluconate dehydrogenase C-terminal domain-like"/>
    <property type="match status" value="1"/>
</dbReference>
<dbReference type="EMBL" id="QDDR01000001">
    <property type="protein sequence ID" value="PVE49464.1"/>
    <property type="molecule type" value="Genomic_DNA"/>
</dbReference>
<dbReference type="Gene3D" id="3.40.50.720">
    <property type="entry name" value="NAD(P)-binding Rossmann-like Domain"/>
    <property type="match status" value="1"/>
</dbReference>
<dbReference type="Proteomes" id="UP000244810">
    <property type="component" value="Unassembled WGS sequence"/>
</dbReference>